<feature type="non-terminal residue" evidence="3">
    <location>
        <position position="1"/>
    </location>
</feature>
<keyword evidence="4" id="KW-1185">Reference proteome</keyword>
<feature type="region of interest" description="Disordered" evidence="1">
    <location>
        <begin position="1"/>
        <end position="56"/>
    </location>
</feature>
<feature type="transmembrane region" description="Helical" evidence="2">
    <location>
        <begin position="59"/>
        <end position="77"/>
    </location>
</feature>
<keyword evidence="2" id="KW-1133">Transmembrane helix</keyword>
<dbReference type="Proteomes" id="UP001153148">
    <property type="component" value="Unassembled WGS sequence"/>
</dbReference>
<evidence type="ECO:0000256" key="2">
    <source>
        <dbReference type="SAM" id="Phobius"/>
    </source>
</evidence>
<name>A0ABN7P4D6_TIMPD</name>
<proteinExistence type="predicted"/>
<sequence>NVSESESRGDPGSQGRPPRPRYRRRVPRNNTRGPPRISQSEGEGKSKSEPSDAPAPSQHFLTLSALILSIAVLFRAYRKTPAALYLLDSFYSHALPRSCLQDVLRCPLVDIGEAVMCRPGLKLVENLHTLDQFDN</sequence>
<keyword evidence="2" id="KW-0812">Transmembrane</keyword>
<organism evidence="3 4">
    <name type="scientific">Timema podura</name>
    <name type="common">Walking stick</name>
    <dbReference type="NCBI Taxonomy" id="61482"/>
    <lineage>
        <taxon>Eukaryota</taxon>
        <taxon>Metazoa</taxon>
        <taxon>Ecdysozoa</taxon>
        <taxon>Arthropoda</taxon>
        <taxon>Hexapoda</taxon>
        <taxon>Insecta</taxon>
        <taxon>Pterygota</taxon>
        <taxon>Neoptera</taxon>
        <taxon>Polyneoptera</taxon>
        <taxon>Phasmatodea</taxon>
        <taxon>Timematodea</taxon>
        <taxon>Timematoidea</taxon>
        <taxon>Timematidae</taxon>
        <taxon>Timema</taxon>
    </lineage>
</organism>
<accession>A0ABN7P4D6</accession>
<gene>
    <name evidence="3" type="ORF">TPAB3V08_LOCUS8837</name>
</gene>
<protein>
    <submittedName>
        <fullName evidence="3">Uncharacterized protein</fullName>
    </submittedName>
</protein>
<evidence type="ECO:0000256" key="1">
    <source>
        <dbReference type="SAM" id="MobiDB-lite"/>
    </source>
</evidence>
<keyword evidence="2" id="KW-0472">Membrane</keyword>
<evidence type="ECO:0000313" key="4">
    <source>
        <dbReference type="Proteomes" id="UP001153148"/>
    </source>
</evidence>
<feature type="compositionally biased region" description="Basic residues" evidence="1">
    <location>
        <begin position="18"/>
        <end position="27"/>
    </location>
</feature>
<comment type="caution">
    <text evidence="3">The sequence shown here is derived from an EMBL/GenBank/DDBJ whole genome shotgun (WGS) entry which is preliminary data.</text>
</comment>
<dbReference type="EMBL" id="CAJPIN010017649">
    <property type="protein sequence ID" value="CAG2061884.1"/>
    <property type="molecule type" value="Genomic_DNA"/>
</dbReference>
<evidence type="ECO:0000313" key="3">
    <source>
        <dbReference type="EMBL" id="CAG2061884.1"/>
    </source>
</evidence>
<reference evidence="3" key="1">
    <citation type="submission" date="2021-03" db="EMBL/GenBank/DDBJ databases">
        <authorList>
            <person name="Tran Van P."/>
        </authorList>
    </citation>
    <scope>NUCLEOTIDE SEQUENCE</scope>
</reference>